<dbReference type="KEGG" id="asip:AQUSIP_09320"/>
<evidence type="ECO:0000313" key="3">
    <source>
        <dbReference type="Proteomes" id="UP000324194"/>
    </source>
</evidence>
<keyword evidence="1" id="KW-0732">Signal</keyword>
<evidence type="ECO:0000313" key="2">
    <source>
        <dbReference type="EMBL" id="VVC75642.1"/>
    </source>
</evidence>
<protein>
    <recommendedName>
        <fullName evidence="4">Kazal-like domain-containing protein</fullName>
    </recommendedName>
</protein>
<gene>
    <name evidence="2" type="ORF">AQUSIP_09320</name>
</gene>
<name>A0A5E4PGN5_9COXI</name>
<dbReference type="Proteomes" id="UP000324194">
    <property type="component" value="Chromosome 1"/>
</dbReference>
<feature type="signal peptide" evidence="1">
    <location>
        <begin position="1"/>
        <end position="17"/>
    </location>
</feature>
<keyword evidence="3" id="KW-1185">Reference proteome</keyword>
<dbReference type="RefSeq" id="WP_148338930.1">
    <property type="nucleotide sequence ID" value="NZ_LR699119.1"/>
</dbReference>
<dbReference type="PROSITE" id="PS51257">
    <property type="entry name" value="PROKAR_LIPOPROTEIN"/>
    <property type="match status" value="1"/>
</dbReference>
<proteinExistence type="predicted"/>
<feature type="chain" id="PRO_5022884305" description="Kazal-like domain-containing protein" evidence="1">
    <location>
        <begin position="18"/>
        <end position="69"/>
    </location>
</feature>
<evidence type="ECO:0000256" key="1">
    <source>
        <dbReference type="SAM" id="SignalP"/>
    </source>
</evidence>
<sequence length="69" mass="7193">MKTILLITILSSAALLAGCTNMGCSQGGGGCGYYDYPSQCGLPSCTDNTYIIEFSNPCPGPYDCMVVDP</sequence>
<organism evidence="2 3">
    <name type="scientific">Aquicella siphonis</name>
    <dbReference type="NCBI Taxonomy" id="254247"/>
    <lineage>
        <taxon>Bacteria</taxon>
        <taxon>Pseudomonadati</taxon>
        <taxon>Pseudomonadota</taxon>
        <taxon>Gammaproteobacteria</taxon>
        <taxon>Legionellales</taxon>
        <taxon>Coxiellaceae</taxon>
        <taxon>Aquicella</taxon>
    </lineage>
</organism>
<dbReference type="EMBL" id="LR699119">
    <property type="protein sequence ID" value="VVC75642.1"/>
    <property type="molecule type" value="Genomic_DNA"/>
</dbReference>
<dbReference type="AlphaFoldDB" id="A0A5E4PGN5"/>
<evidence type="ECO:0008006" key="4">
    <source>
        <dbReference type="Google" id="ProtNLM"/>
    </source>
</evidence>
<accession>A0A5E4PGN5</accession>
<reference evidence="2 3" key="1">
    <citation type="submission" date="2019-08" db="EMBL/GenBank/DDBJ databases">
        <authorList>
            <person name="Guy L."/>
        </authorList>
    </citation>
    <scope>NUCLEOTIDE SEQUENCE [LARGE SCALE GENOMIC DNA]</scope>
    <source>
        <strain evidence="2 3">SGT-108</strain>
    </source>
</reference>